<dbReference type="Proteomes" id="UP000609531">
    <property type="component" value="Unassembled WGS sequence"/>
</dbReference>
<evidence type="ECO:0000259" key="6">
    <source>
        <dbReference type="Pfam" id="PF08281"/>
    </source>
</evidence>
<evidence type="ECO:0000256" key="2">
    <source>
        <dbReference type="ARBA" id="ARBA00023015"/>
    </source>
</evidence>
<dbReference type="SUPFAM" id="SSF88659">
    <property type="entry name" value="Sigma3 and sigma4 domains of RNA polymerase sigma factors"/>
    <property type="match status" value="1"/>
</dbReference>
<evidence type="ECO:0000313" key="7">
    <source>
        <dbReference type="EMBL" id="MBJ3775057.1"/>
    </source>
</evidence>
<keyword evidence="3" id="KW-0731">Sigma factor</keyword>
<dbReference type="PANTHER" id="PTHR43133">
    <property type="entry name" value="RNA POLYMERASE ECF-TYPE SIGMA FACTO"/>
    <property type="match status" value="1"/>
</dbReference>
<dbReference type="InterPro" id="IPR039425">
    <property type="entry name" value="RNA_pol_sigma-70-like"/>
</dbReference>
<feature type="domain" description="RNA polymerase sigma factor 70 region 4 type 2" evidence="6">
    <location>
        <begin position="122"/>
        <end position="173"/>
    </location>
</feature>
<protein>
    <submittedName>
        <fullName evidence="7">Sigma-70 family RNA polymerase sigma factor</fullName>
    </submittedName>
</protein>
<dbReference type="InterPro" id="IPR013325">
    <property type="entry name" value="RNA_pol_sigma_r2"/>
</dbReference>
<name>A0A934IMQ1_9HYPH</name>
<keyword evidence="8" id="KW-1185">Reference proteome</keyword>
<evidence type="ECO:0000256" key="1">
    <source>
        <dbReference type="ARBA" id="ARBA00010641"/>
    </source>
</evidence>
<dbReference type="InterPro" id="IPR036388">
    <property type="entry name" value="WH-like_DNA-bd_sf"/>
</dbReference>
<dbReference type="InterPro" id="IPR013324">
    <property type="entry name" value="RNA_pol_sigma_r3/r4-like"/>
</dbReference>
<evidence type="ECO:0000256" key="4">
    <source>
        <dbReference type="ARBA" id="ARBA00023163"/>
    </source>
</evidence>
<reference evidence="7" key="1">
    <citation type="submission" date="2020-12" db="EMBL/GenBank/DDBJ databases">
        <title>Bacterial taxonomy.</title>
        <authorList>
            <person name="Pan X."/>
        </authorList>
    </citation>
    <scope>NUCLEOTIDE SEQUENCE</scope>
    <source>
        <strain evidence="7">B2012</strain>
    </source>
</reference>
<dbReference type="InterPro" id="IPR014284">
    <property type="entry name" value="RNA_pol_sigma-70_dom"/>
</dbReference>
<comment type="caution">
    <text evidence="7">The sequence shown here is derived from an EMBL/GenBank/DDBJ whole genome shotgun (WGS) entry which is preliminary data.</text>
</comment>
<dbReference type="GO" id="GO:0016987">
    <property type="term" value="F:sigma factor activity"/>
    <property type="evidence" value="ECO:0007669"/>
    <property type="project" value="UniProtKB-KW"/>
</dbReference>
<gene>
    <name evidence="7" type="ORF">JCR33_05120</name>
</gene>
<proteinExistence type="inferred from homology"/>
<dbReference type="Gene3D" id="1.10.1740.10">
    <property type="match status" value="1"/>
</dbReference>
<dbReference type="GO" id="GO:0006352">
    <property type="term" value="P:DNA-templated transcription initiation"/>
    <property type="evidence" value="ECO:0007669"/>
    <property type="project" value="InterPro"/>
</dbReference>
<dbReference type="Pfam" id="PF04542">
    <property type="entry name" value="Sigma70_r2"/>
    <property type="match status" value="1"/>
</dbReference>
<evidence type="ECO:0000259" key="5">
    <source>
        <dbReference type="Pfam" id="PF04542"/>
    </source>
</evidence>
<dbReference type="InterPro" id="IPR013249">
    <property type="entry name" value="RNA_pol_sigma70_r4_t2"/>
</dbReference>
<comment type="similarity">
    <text evidence="1">Belongs to the sigma-70 factor family. ECF subfamily.</text>
</comment>
<dbReference type="SUPFAM" id="SSF88946">
    <property type="entry name" value="Sigma2 domain of RNA polymerase sigma factors"/>
    <property type="match status" value="1"/>
</dbReference>
<evidence type="ECO:0000256" key="3">
    <source>
        <dbReference type="ARBA" id="ARBA00023082"/>
    </source>
</evidence>
<feature type="domain" description="RNA polymerase sigma-70 region 2" evidence="5">
    <location>
        <begin position="24"/>
        <end position="91"/>
    </location>
</feature>
<dbReference type="InterPro" id="IPR007627">
    <property type="entry name" value="RNA_pol_sigma70_r2"/>
</dbReference>
<keyword evidence="2" id="KW-0805">Transcription regulation</keyword>
<dbReference type="Gene3D" id="1.10.10.10">
    <property type="entry name" value="Winged helix-like DNA-binding domain superfamily/Winged helix DNA-binding domain"/>
    <property type="match status" value="1"/>
</dbReference>
<organism evidence="7 8">
    <name type="scientific">Acuticoccus mangrovi</name>
    <dbReference type="NCBI Taxonomy" id="2796142"/>
    <lineage>
        <taxon>Bacteria</taxon>
        <taxon>Pseudomonadati</taxon>
        <taxon>Pseudomonadota</taxon>
        <taxon>Alphaproteobacteria</taxon>
        <taxon>Hyphomicrobiales</taxon>
        <taxon>Amorphaceae</taxon>
        <taxon>Acuticoccus</taxon>
    </lineage>
</organism>
<dbReference type="EMBL" id="JAEKJA010000003">
    <property type="protein sequence ID" value="MBJ3775057.1"/>
    <property type="molecule type" value="Genomic_DNA"/>
</dbReference>
<keyword evidence="4" id="KW-0804">Transcription</keyword>
<dbReference type="GO" id="GO:0003677">
    <property type="term" value="F:DNA binding"/>
    <property type="evidence" value="ECO:0007669"/>
    <property type="project" value="InterPro"/>
</dbReference>
<dbReference type="PANTHER" id="PTHR43133:SF62">
    <property type="entry name" value="RNA POLYMERASE SIGMA FACTOR SIGZ"/>
    <property type="match status" value="1"/>
</dbReference>
<dbReference type="RefSeq" id="WP_198880949.1">
    <property type="nucleotide sequence ID" value="NZ_JAEKJA010000003.1"/>
</dbReference>
<dbReference type="NCBIfam" id="TIGR02937">
    <property type="entry name" value="sigma70-ECF"/>
    <property type="match status" value="1"/>
</dbReference>
<dbReference type="AlphaFoldDB" id="A0A934IMQ1"/>
<evidence type="ECO:0000313" key="8">
    <source>
        <dbReference type="Proteomes" id="UP000609531"/>
    </source>
</evidence>
<accession>A0A934IMQ1</accession>
<sequence length="179" mass="19807">MAEANLEDLLARTALGDRRAFQKLYDASSAKLFAVCLRILQDRAEAEDAVQDAYTKIWRYSERYSAARARPMTWMIAIARNLAIDRLRARKAPGAALEAAERVADGAMRPDERAMASGEAKRLLDCIRDLGEAQARLVRIAYFGGLTYAALAQRDGVALGTVKSRMRRALASLRGCLSR</sequence>
<dbReference type="Pfam" id="PF08281">
    <property type="entry name" value="Sigma70_r4_2"/>
    <property type="match status" value="1"/>
</dbReference>